<feature type="compositionally biased region" description="Low complexity" evidence="1">
    <location>
        <begin position="210"/>
        <end position="222"/>
    </location>
</feature>
<feature type="compositionally biased region" description="Polar residues" evidence="1">
    <location>
        <begin position="162"/>
        <end position="186"/>
    </location>
</feature>
<reference evidence="2" key="3">
    <citation type="submission" date="2025-08" db="UniProtKB">
        <authorList>
            <consortium name="Ensembl"/>
        </authorList>
    </citation>
    <scope>IDENTIFICATION</scope>
    <source>
        <strain evidence="2">HNI</strain>
    </source>
</reference>
<feature type="compositionally biased region" description="Polar residues" evidence="1">
    <location>
        <begin position="95"/>
        <end position="109"/>
    </location>
</feature>
<feature type="compositionally biased region" description="Basic and acidic residues" evidence="1">
    <location>
        <begin position="641"/>
        <end position="650"/>
    </location>
</feature>
<feature type="compositionally biased region" description="Basic and acidic residues" evidence="1">
    <location>
        <begin position="282"/>
        <end position="294"/>
    </location>
</feature>
<organism evidence="2 3">
    <name type="scientific">Oryzias latipes</name>
    <name type="common">Japanese rice fish</name>
    <name type="synonym">Japanese killifish</name>
    <dbReference type="NCBI Taxonomy" id="8090"/>
    <lineage>
        <taxon>Eukaryota</taxon>
        <taxon>Metazoa</taxon>
        <taxon>Chordata</taxon>
        <taxon>Craniata</taxon>
        <taxon>Vertebrata</taxon>
        <taxon>Euteleostomi</taxon>
        <taxon>Actinopterygii</taxon>
        <taxon>Neopterygii</taxon>
        <taxon>Teleostei</taxon>
        <taxon>Neoteleostei</taxon>
        <taxon>Acanthomorphata</taxon>
        <taxon>Ovalentaria</taxon>
        <taxon>Atherinomorphae</taxon>
        <taxon>Beloniformes</taxon>
        <taxon>Adrianichthyidae</taxon>
        <taxon>Oryziinae</taxon>
        <taxon>Oryzias</taxon>
    </lineage>
</organism>
<feature type="region of interest" description="Disordered" evidence="1">
    <location>
        <begin position="247"/>
        <end position="564"/>
    </location>
</feature>
<reference key="1">
    <citation type="journal article" date="2007" name="Nature">
        <title>The medaka draft genome and insights into vertebrate genome evolution.</title>
        <authorList>
            <person name="Kasahara M."/>
            <person name="Naruse K."/>
            <person name="Sasaki S."/>
            <person name="Nakatani Y."/>
            <person name="Qu W."/>
            <person name="Ahsan B."/>
            <person name="Yamada T."/>
            <person name="Nagayasu Y."/>
            <person name="Doi K."/>
            <person name="Kasai Y."/>
            <person name="Jindo T."/>
            <person name="Kobayashi D."/>
            <person name="Shimada A."/>
            <person name="Toyoda A."/>
            <person name="Kuroki Y."/>
            <person name="Fujiyama A."/>
            <person name="Sasaki T."/>
            <person name="Shimizu A."/>
            <person name="Asakawa S."/>
            <person name="Shimizu N."/>
            <person name="Hashimoto S."/>
            <person name="Yang J."/>
            <person name="Lee Y."/>
            <person name="Matsushima K."/>
            <person name="Sugano S."/>
            <person name="Sakaizumi M."/>
            <person name="Narita T."/>
            <person name="Ohishi K."/>
            <person name="Haga S."/>
            <person name="Ohta F."/>
            <person name="Nomoto H."/>
            <person name="Nogata K."/>
            <person name="Morishita T."/>
            <person name="Endo T."/>
            <person name="Shin-I T."/>
            <person name="Takeda H."/>
            <person name="Morishita S."/>
            <person name="Kohara Y."/>
        </authorList>
    </citation>
    <scope>NUCLEOTIDE SEQUENCE [LARGE SCALE GENOMIC DNA]</scope>
    <source>
        <strain>Hd-rR</strain>
    </source>
</reference>
<feature type="compositionally biased region" description="Basic and acidic residues" evidence="1">
    <location>
        <begin position="723"/>
        <end position="738"/>
    </location>
</feature>
<proteinExistence type="predicted"/>
<evidence type="ECO:0000313" key="3">
    <source>
        <dbReference type="Proteomes" id="UP000265180"/>
    </source>
</evidence>
<feature type="compositionally biased region" description="Basic and acidic residues" evidence="1">
    <location>
        <begin position="747"/>
        <end position="757"/>
    </location>
</feature>
<feature type="compositionally biased region" description="Basic residues" evidence="1">
    <location>
        <begin position="537"/>
        <end position="550"/>
    </location>
</feature>
<dbReference type="Gene3D" id="2.60.120.10">
    <property type="entry name" value="Jelly Rolls"/>
    <property type="match status" value="1"/>
</dbReference>
<feature type="compositionally biased region" description="Basic and acidic residues" evidence="1">
    <location>
        <begin position="384"/>
        <end position="410"/>
    </location>
</feature>
<feature type="region of interest" description="Disordered" evidence="1">
    <location>
        <begin position="56"/>
        <end position="235"/>
    </location>
</feature>
<feature type="compositionally biased region" description="Basic and acidic residues" evidence="1">
    <location>
        <begin position="110"/>
        <end position="119"/>
    </location>
</feature>
<reference evidence="2 3" key="2">
    <citation type="submission" date="2017-04" db="EMBL/GenBank/DDBJ databases">
        <title>CpG methylation of centromeres and impact of large insertions on vertebrate speciation.</title>
        <authorList>
            <person name="Ichikawa K."/>
            <person name="Yoshimura J."/>
            <person name="Morishita S."/>
        </authorList>
    </citation>
    <scope>NUCLEOTIDE SEQUENCE</scope>
    <source>
        <strain evidence="2 3">HNI</strain>
    </source>
</reference>
<feature type="compositionally biased region" description="Basic and acidic residues" evidence="1">
    <location>
        <begin position="140"/>
        <end position="152"/>
    </location>
</feature>
<dbReference type="AlphaFoldDB" id="A0A3P9M8P7"/>
<feature type="compositionally biased region" description="Basic and acidic residues" evidence="1">
    <location>
        <begin position="195"/>
        <end position="207"/>
    </location>
</feature>
<accession>A0A3P9M8P7</accession>
<dbReference type="Ensembl" id="ENSORLT00020019473.1">
    <property type="protein sequence ID" value="ENSORLP00020029341.1"/>
    <property type="gene ID" value="ENSORLG00020013271.1"/>
</dbReference>
<feature type="compositionally biased region" description="Low complexity" evidence="1">
    <location>
        <begin position="258"/>
        <end position="270"/>
    </location>
</feature>
<feature type="compositionally biased region" description="Basic and acidic residues" evidence="1">
    <location>
        <begin position="360"/>
        <end position="376"/>
    </location>
</feature>
<protein>
    <recommendedName>
        <fullName evidence="4">Mif2/CENP-C cupin domain-containing protein</fullName>
    </recommendedName>
</protein>
<feature type="compositionally biased region" description="Basic and acidic residues" evidence="1">
    <location>
        <begin position="448"/>
        <end position="460"/>
    </location>
</feature>
<dbReference type="InterPro" id="IPR014710">
    <property type="entry name" value="RmlC-like_jellyroll"/>
</dbReference>
<evidence type="ECO:0000313" key="2">
    <source>
        <dbReference type="Ensembl" id="ENSORLP00020029341.1"/>
    </source>
</evidence>
<evidence type="ECO:0000256" key="1">
    <source>
        <dbReference type="SAM" id="MobiDB-lite"/>
    </source>
</evidence>
<feature type="region of interest" description="Disordered" evidence="1">
    <location>
        <begin position="608"/>
        <end position="782"/>
    </location>
</feature>
<feature type="compositionally biased region" description="Basic and acidic residues" evidence="1">
    <location>
        <begin position="72"/>
        <end position="81"/>
    </location>
</feature>
<dbReference type="Proteomes" id="UP000265180">
    <property type="component" value="Chromosome 20"/>
</dbReference>
<reference evidence="2" key="4">
    <citation type="submission" date="2025-09" db="UniProtKB">
        <authorList>
            <consortium name="Ensembl"/>
        </authorList>
    </citation>
    <scope>IDENTIFICATION</scope>
    <source>
        <strain evidence="2">HNI</strain>
    </source>
</reference>
<name>A0A3P9M8P7_ORYLA</name>
<evidence type="ECO:0008006" key="4">
    <source>
        <dbReference type="Google" id="ProtNLM"/>
    </source>
</evidence>
<feature type="compositionally biased region" description="Basic and acidic residues" evidence="1">
    <location>
        <begin position="432"/>
        <end position="441"/>
    </location>
</feature>
<sequence>MSCLFFVFQRRPKRKLCYITDKEKESKQWEMPLTVVDVDKLFDDIDSCWTDLQPPAALLESSDTEANQSEAHSPKEDDKSLSPRPASSKLDIDLNFQSETHGPIKTSSPIERDMGVEKDDKDEEITASPVLFNCEDEVAEELHKVPPQDTPKKKGMGMKKGQGNSQLRDPAVSQRSASGVSVNTQRAGEMPSQVARDKTAFLEKFKVDTQSSKKSVKKAQVVAPPPPDPEDDFLILEEDAPCWFSIPSRSVSKRKQRQSLTTSSANLSSTDKGTVEIPSEIPQEKRELEKKNDQLESQAVDQKNKKKKGKEKTQKLTKNGKINDDLADYQDFPTNDLEQQEKEKNLQRVASKKRLNTEVQSKDKSNEESDNEKPSEKMQTTGKKSSDKKSAKDGKKTTKKSIEKTAKEASKQTQGGLLEKDVADVGSRTNKMQKESSKEPTEDLNLFTDKEIVESKENGKNQKMQLPVESGGSSSEDTQRTERRKRKPVGQWWLGSERSEENPNQQPKLKKLKDIKKPSTALCSPAEAQKHPVGHFSKQKKEKKPKRTKKTQNAEEVEYATSKATGMEQQEIAEQNLDHVQSSPLMCTPSRKAGDRIFQKVYNVCSAKTSTPSAASNDPLCEPETGKRRRKAPGDWWTVSKSDDDLERISSKPQTLRPKEPKPCKANKQSKRSKPAEPAVLQNGNVATPVKAAGGALEPLRSFLSPPKSVRRSLKDAFPAAAEPRHDVSSHSAEERSPSDFTAGNTFDKDVMSEEVGKSTATRSNHKPQPNPKRQSDTLKALQSGPSSMIAMEQYEDNDNMSLKSSHLRPALCVSDLCAPPLRPLALHPKDKANLNEWLQALWSTTSDNVAAVTAEHFEWFSYQDRALGFQVDLNNGSICSGKILLGSHMKKPLWVDHSATTVFNVLTSTVRVNVNSTVFRLRPGQSFIVECGKKIGLLCVLANKKQHLLFRHKCFVIF</sequence>